<sequence length="98" mass="10595">MRRGEIWALADGRHVLVVSLDGLEASFGAVLAIVLHPSGRYPDTAMSVVIDDPLPSTAVAVNLQQMRVGRFDEGKCLGPVDRAVMERVDQALRAVLDL</sequence>
<reference evidence="1 2" key="1">
    <citation type="submission" date="2021-08" db="EMBL/GenBank/DDBJ databases">
        <title>WGS of actinomycetes from Thailand.</title>
        <authorList>
            <person name="Thawai C."/>
        </authorList>
    </citation>
    <scope>NUCLEOTIDE SEQUENCE [LARGE SCALE GENOMIC DNA]</scope>
    <source>
        <strain evidence="1 2">PLK6-54</strain>
    </source>
</reference>
<keyword evidence="2" id="KW-1185">Reference proteome</keyword>
<proteinExistence type="predicted"/>
<organism evidence="1 2">
    <name type="scientific">Actinacidiphila acidipaludis</name>
    <dbReference type="NCBI Taxonomy" id="2873382"/>
    <lineage>
        <taxon>Bacteria</taxon>
        <taxon>Bacillati</taxon>
        <taxon>Actinomycetota</taxon>
        <taxon>Actinomycetes</taxon>
        <taxon>Kitasatosporales</taxon>
        <taxon>Streptomycetaceae</taxon>
        <taxon>Actinacidiphila</taxon>
    </lineage>
</organism>
<accession>A0ABS7QM98</accession>
<protein>
    <submittedName>
        <fullName evidence="1">Type II toxin-antitoxin system PemK/MazF family toxin</fullName>
    </submittedName>
</protein>
<evidence type="ECO:0000313" key="1">
    <source>
        <dbReference type="EMBL" id="MBY8882992.1"/>
    </source>
</evidence>
<dbReference type="Proteomes" id="UP000778578">
    <property type="component" value="Unassembled WGS sequence"/>
</dbReference>
<dbReference type="SUPFAM" id="SSF50118">
    <property type="entry name" value="Cell growth inhibitor/plasmid maintenance toxic component"/>
    <property type="match status" value="1"/>
</dbReference>
<dbReference type="InterPro" id="IPR011067">
    <property type="entry name" value="Plasmid_toxin/cell-grow_inhib"/>
</dbReference>
<evidence type="ECO:0000313" key="2">
    <source>
        <dbReference type="Proteomes" id="UP000778578"/>
    </source>
</evidence>
<name>A0ABS7QM98_9ACTN</name>
<comment type="caution">
    <text evidence="1">The sequence shown here is derived from an EMBL/GenBank/DDBJ whole genome shotgun (WGS) entry which is preliminary data.</text>
</comment>
<gene>
    <name evidence="1" type="ORF">K7862_35975</name>
</gene>
<dbReference type="EMBL" id="JAINZZ010000099">
    <property type="protein sequence ID" value="MBY8882992.1"/>
    <property type="molecule type" value="Genomic_DNA"/>
</dbReference>
<dbReference type="Gene3D" id="2.30.30.110">
    <property type="match status" value="1"/>
</dbReference>